<keyword evidence="3" id="KW-0145">Chemotaxis</keyword>
<dbReference type="InterPro" id="IPR033479">
    <property type="entry name" value="dCache_1"/>
</dbReference>
<accession>A0AAW7XHG6</accession>
<protein>
    <submittedName>
        <fullName evidence="14">Methyl-accepting chemotaxis protein</fullName>
    </submittedName>
</protein>
<dbReference type="PANTHER" id="PTHR32089">
    <property type="entry name" value="METHYL-ACCEPTING CHEMOTAXIS PROTEIN MCPB"/>
    <property type="match status" value="1"/>
</dbReference>
<dbReference type="CDD" id="cd11386">
    <property type="entry name" value="MCP_signal"/>
    <property type="match status" value="1"/>
</dbReference>
<comment type="similarity">
    <text evidence="8">Belongs to the methyl-accepting chemotaxis (MCP) protein family.</text>
</comment>
<keyword evidence="4 11" id="KW-0812">Transmembrane</keyword>
<keyword evidence="5 11" id="KW-1133">Transmembrane helix</keyword>
<evidence type="ECO:0000256" key="8">
    <source>
        <dbReference type="ARBA" id="ARBA00029447"/>
    </source>
</evidence>
<reference evidence="14" key="1">
    <citation type="submission" date="2023-07" db="EMBL/GenBank/DDBJ databases">
        <title>Genome content predicts the carbon catabolic preferences of heterotrophic bacteria.</title>
        <authorList>
            <person name="Gralka M."/>
        </authorList>
    </citation>
    <scope>NUCLEOTIDE SEQUENCE</scope>
    <source>
        <strain evidence="14">I2M16</strain>
    </source>
</reference>
<comment type="subcellular location">
    <subcellularLocation>
        <location evidence="1">Cell membrane</location>
        <topology evidence="1">Multi-pass membrane protein</topology>
    </subcellularLocation>
</comment>
<evidence type="ECO:0000256" key="2">
    <source>
        <dbReference type="ARBA" id="ARBA00022475"/>
    </source>
</evidence>
<evidence type="ECO:0000256" key="4">
    <source>
        <dbReference type="ARBA" id="ARBA00022692"/>
    </source>
</evidence>
<dbReference type="CDD" id="cd12912">
    <property type="entry name" value="PDC2_MCP_like"/>
    <property type="match status" value="1"/>
</dbReference>
<evidence type="ECO:0000259" key="13">
    <source>
        <dbReference type="PROSITE" id="PS50885"/>
    </source>
</evidence>
<dbReference type="SMART" id="SM00283">
    <property type="entry name" value="MA"/>
    <property type="match status" value="1"/>
</dbReference>
<evidence type="ECO:0000313" key="15">
    <source>
        <dbReference type="Proteomes" id="UP001169862"/>
    </source>
</evidence>
<dbReference type="GO" id="GO:0007165">
    <property type="term" value="P:signal transduction"/>
    <property type="evidence" value="ECO:0007669"/>
    <property type="project" value="UniProtKB-KW"/>
</dbReference>
<dbReference type="SUPFAM" id="SSF58104">
    <property type="entry name" value="Methyl-accepting chemotaxis protein (MCP) signaling domain"/>
    <property type="match status" value="1"/>
</dbReference>
<keyword evidence="2" id="KW-1003">Cell membrane</keyword>
<dbReference type="SUPFAM" id="SSF103190">
    <property type="entry name" value="Sensory domain-like"/>
    <property type="match status" value="1"/>
</dbReference>
<proteinExistence type="inferred from homology"/>
<evidence type="ECO:0000256" key="1">
    <source>
        <dbReference type="ARBA" id="ARBA00004651"/>
    </source>
</evidence>
<evidence type="ECO:0000313" key="14">
    <source>
        <dbReference type="EMBL" id="MDO6453602.1"/>
    </source>
</evidence>
<dbReference type="Gene3D" id="1.10.287.950">
    <property type="entry name" value="Methyl-accepting chemotaxis protein"/>
    <property type="match status" value="1"/>
</dbReference>
<dbReference type="Pfam" id="PF02743">
    <property type="entry name" value="dCache_1"/>
    <property type="match status" value="1"/>
</dbReference>
<name>A0AAW7XHG6_9GAMM</name>
<dbReference type="SMART" id="SM00304">
    <property type="entry name" value="HAMP"/>
    <property type="match status" value="2"/>
</dbReference>
<dbReference type="PRINTS" id="PR00260">
    <property type="entry name" value="CHEMTRNSDUCR"/>
</dbReference>
<feature type="transmembrane region" description="Helical" evidence="11">
    <location>
        <begin position="270"/>
        <end position="293"/>
    </location>
</feature>
<dbReference type="Pfam" id="PF00672">
    <property type="entry name" value="HAMP"/>
    <property type="match status" value="1"/>
</dbReference>
<dbReference type="EMBL" id="JAUOPG010000004">
    <property type="protein sequence ID" value="MDO6453602.1"/>
    <property type="molecule type" value="Genomic_DNA"/>
</dbReference>
<evidence type="ECO:0000256" key="10">
    <source>
        <dbReference type="SAM" id="MobiDB-lite"/>
    </source>
</evidence>
<keyword evidence="6 11" id="KW-0472">Membrane</keyword>
<dbReference type="Pfam" id="PF00015">
    <property type="entry name" value="MCPsignal"/>
    <property type="match status" value="1"/>
</dbReference>
<dbReference type="PANTHER" id="PTHR32089:SF117">
    <property type="entry name" value="METHYL ACCEPTING SENSORY TRANSDUCER WITH CACHE_1 SMALL MOLECULE BINDING DOMAIN"/>
    <property type="match status" value="1"/>
</dbReference>
<feature type="domain" description="HAMP" evidence="13">
    <location>
        <begin position="294"/>
        <end position="348"/>
    </location>
</feature>
<gene>
    <name evidence="14" type="ORF">Q4490_08495</name>
</gene>
<dbReference type="InterPro" id="IPR029151">
    <property type="entry name" value="Sensor-like_sf"/>
</dbReference>
<dbReference type="InterPro" id="IPR004090">
    <property type="entry name" value="Chemotax_Me-accpt_rcpt"/>
</dbReference>
<dbReference type="GO" id="GO:0005886">
    <property type="term" value="C:plasma membrane"/>
    <property type="evidence" value="ECO:0007669"/>
    <property type="project" value="UniProtKB-SubCell"/>
</dbReference>
<dbReference type="CDD" id="cd06225">
    <property type="entry name" value="HAMP"/>
    <property type="match status" value="1"/>
</dbReference>
<keyword evidence="7 9" id="KW-0807">Transducer</keyword>
<dbReference type="FunFam" id="1.10.287.950:FF:000001">
    <property type="entry name" value="Methyl-accepting chemotaxis sensory transducer"/>
    <property type="match status" value="1"/>
</dbReference>
<feature type="region of interest" description="Disordered" evidence="10">
    <location>
        <begin position="605"/>
        <end position="625"/>
    </location>
</feature>
<sequence length="625" mass="67823">MKVSHRVALLSTVIVIVAFSIFSIVQFISVRNTLYQQAEISTQEASKALSAQVTNWLNGKMALIDSLRDIIDVEYSEERVQSLFLVPKLSEEFLMVFAGKASDGTWISNDKSWSSDKDARQRPWYALAQSHSQTVLTDPYVDISTKEIIISAVTKLSDNGRSRGSFGGDLSLKVVSDAVNTLNFHGKGYAFLMSADGTIISHPNTELNAKSVDQLFEGQRPNFTSTMQESTVDGVDVYTLFEPLTGLSSKEWFIGVVLNKSLVMAESRHLGWLAVASTIISALACSLILYWVVTRLLKPLGYLNGSLVEINQGEGDLTKRLAITSKDEFASVSGEFNQFIAYLQTLIEQIQRTSSAVREKSGQIAASASESEKGLSNQLFELEQLATAMNEMSSTAQEVANSAQQAADAAECADRATEKGVSIVGNTTQAIDAMAADMDQIVGTISDLSGYSDNIESILTVITGIAEQTNLLALNAAIEAARAGDMGRGFAVVADEVRALASRTQESTEQISNMIQQLQSGVRNAQTTIKGSHQRASETRKIANEAGEALQAIRDSIGQIGNMTVQIATAAEQQSCTSEEINRNTLNIREICQQVSEGIAVQARHSESMKSMTEQQDQSLGRFKV</sequence>
<evidence type="ECO:0000256" key="9">
    <source>
        <dbReference type="PROSITE-ProRule" id="PRU00284"/>
    </source>
</evidence>
<comment type="caution">
    <text evidence="14">The sequence shown here is derived from an EMBL/GenBank/DDBJ whole genome shotgun (WGS) entry which is preliminary data.</text>
</comment>
<dbReference type="GO" id="GO:0006935">
    <property type="term" value="P:chemotaxis"/>
    <property type="evidence" value="ECO:0007669"/>
    <property type="project" value="UniProtKB-KW"/>
</dbReference>
<feature type="compositionally biased region" description="Polar residues" evidence="10">
    <location>
        <begin position="609"/>
        <end position="619"/>
    </location>
</feature>
<dbReference type="PROSITE" id="PS50111">
    <property type="entry name" value="CHEMOTAXIS_TRANSDUC_2"/>
    <property type="match status" value="1"/>
</dbReference>
<evidence type="ECO:0000256" key="6">
    <source>
        <dbReference type="ARBA" id="ARBA00023136"/>
    </source>
</evidence>
<evidence type="ECO:0000259" key="12">
    <source>
        <dbReference type="PROSITE" id="PS50111"/>
    </source>
</evidence>
<evidence type="ECO:0000256" key="11">
    <source>
        <dbReference type="SAM" id="Phobius"/>
    </source>
</evidence>
<feature type="domain" description="Methyl-accepting transducer" evidence="12">
    <location>
        <begin position="353"/>
        <end position="589"/>
    </location>
</feature>
<dbReference type="CDD" id="cd12913">
    <property type="entry name" value="PDC1_MCP_like"/>
    <property type="match status" value="1"/>
</dbReference>
<dbReference type="AlphaFoldDB" id="A0AAW7XHG6"/>
<dbReference type="GO" id="GO:0004888">
    <property type="term" value="F:transmembrane signaling receptor activity"/>
    <property type="evidence" value="ECO:0007669"/>
    <property type="project" value="InterPro"/>
</dbReference>
<feature type="transmembrane region" description="Helical" evidence="11">
    <location>
        <begin position="7"/>
        <end position="28"/>
    </location>
</feature>
<evidence type="ECO:0000256" key="3">
    <source>
        <dbReference type="ARBA" id="ARBA00022500"/>
    </source>
</evidence>
<evidence type="ECO:0000256" key="5">
    <source>
        <dbReference type="ARBA" id="ARBA00022989"/>
    </source>
</evidence>
<dbReference type="Proteomes" id="UP001169862">
    <property type="component" value="Unassembled WGS sequence"/>
</dbReference>
<evidence type="ECO:0000256" key="7">
    <source>
        <dbReference type="ARBA" id="ARBA00023224"/>
    </source>
</evidence>
<dbReference type="InterPro" id="IPR004089">
    <property type="entry name" value="MCPsignal_dom"/>
</dbReference>
<dbReference type="Gene3D" id="3.30.450.20">
    <property type="entry name" value="PAS domain"/>
    <property type="match status" value="2"/>
</dbReference>
<dbReference type="InterPro" id="IPR003660">
    <property type="entry name" value="HAMP_dom"/>
</dbReference>
<dbReference type="RefSeq" id="WP_303549900.1">
    <property type="nucleotide sequence ID" value="NZ_JAUOPG010000004.1"/>
</dbReference>
<organism evidence="14 15">
    <name type="scientific">Neptunomonas phycophila</name>
    <dbReference type="NCBI Taxonomy" id="1572645"/>
    <lineage>
        <taxon>Bacteria</taxon>
        <taxon>Pseudomonadati</taxon>
        <taxon>Pseudomonadota</taxon>
        <taxon>Gammaproteobacteria</taxon>
        <taxon>Oceanospirillales</taxon>
        <taxon>Oceanospirillaceae</taxon>
        <taxon>Neptunomonas</taxon>
    </lineage>
</organism>
<dbReference type="PROSITE" id="PS50885">
    <property type="entry name" value="HAMP"/>
    <property type="match status" value="1"/>
</dbReference>